<dbReference type="KEGG" id="sgn:SGRA_3518"/>
<dbReference type="EMBL" id="CP002831">
    <property type="protein sequence ID" value="AFC26242.1"/>
    <property type="molecule type" value="Genomic_DNA"/>
</dbReference>
<dbReference type="STRING" id="984262.SGRA_3518"/>
<reference evidence="1 2" key="1">
    <citation type="journal article" date="2012" name="Stand. Genomic Sci.">
        <title>Complete genome sequencing and analysis of Saprospira grandis str. Lewin, a predatory marine bacterium.</title>
        <authorList>
            <person name="Saw J.H."/>
            <person name="Yuryev A."/>
            <person name="Kanbe M."/>
            <person name="Hou S."/>
            <person name="Young A.G."/>
            <person name="Aizawa S."/>
            <person name="Alam M."/>
        </authorList>
    </citation>
    <scope>NUCLEOTIDE SEQUENCE [LARGE SCALE GENOMIC DNA]</scope>
    <source>
        <strain evidence="1 2">Lewin</strain>
    </source>
</reference>
<protein>
    <submittedName>
        <fullName evidence="1">Uncharacterized protein</fullName>
    </submittedName>
</protein>
<dbReference type="HOGENOM" id="CLU_1668163_0_0_10"/>
<evidence type="ECO:0000313" key="1">
    <source>
        <dbReference type="EMBL" id="AFC26242.1"/>
    </source>
</evidence>
<evidence type="ECO:0000313" key="2">
    <source>
        <dbReference type="Proteomes" id="UP000007519"/>
    </source>
</evidence>
<accession>H6L078</accession>
<name>H6L078_SAPGL</name>
<gene>
    <name evidence="1" type="ordered locus">SGRA_3518</name>
</gene>
<dbReference type="Proteomes" id="UP000007519">
    <property type="component" value="Chromosome"/>
</dbReference>
<keyword evidence="2" id="KW-1185">Reference proteome</keyword>
<dbReference type="RefSeq" id="WP_015693833.1">
    <property type="nucleotide sequence ID" value="NC_016940.1"/>
</dbReference>
<dbReference type="AlphaFoldDB" id="H6L078"/>
<proteinExistence type="predicted"/>
<sequence length="158" mass="18382">MWRFVIYFFFLWPAALLAQDSLSNTYFKAKLLCLGSTAYASYADGIAALDAANMQCLRGPKFPSFLLFRIQLQDAAAPHYVAYDKKRDLFLKVAGFKKNQGIVFFKVLERDQPIMLEIKALETYFGLTQQDFSAKDWRYLRRIGFSEKERTFVELDLE</sequence>
<organism evidence="1 2">
    <name type="scientific">Saprospira grandis (strain Lewin)</name>
    <dbReference type="NCBI Taxonomy" id="984262"/>
    <lineage>
        <taxon>Bacteria</taxon>
        <taxon>Pseudomonadati</taxon>
        <taxon>Bacteroidota</taxon>
        <taxon>Saprospiria</taxon>
        <taxon>Saprospirales</taxon>
        <taxon>Saprospiraceae</taxon>
        <taxon>Saprospira</taxon>
    </lineage>
</organism>